<reference evidence="2" key="1">
    <citation type="journal article" date="2023" name="PhytoFront">
        <title>Draft Genome Resources of Seven Strains of Tilletia horrida, Causal Agent of Kernel Smut of Rice.</title>
        <authorList>
            <person name="Khanal S."/>
            <person name="Antony Babu S."/>
            <person name="Zhou X.G."/>
        </authorList>
    </citation>
    <scope>NUCLEOTIDE SEQUENCE</scope>
    <source>
        <strain evidence="2">TX6</strain>
    </source>
</reference>
<dbReference type="AlphaFoldDB" id="A0AAN6GN46"/>
<dbReference type="EMBL" id="JAPDMZ010000106">
    <property type="protein sequence ID" value="KAK0549704.1"/>
    <property type="molecule type" value="Genomic_DNA"/>
</dbReference>
<evidence type="ECO:0000256" key="1">
    <source>
        <dbReference type="SAM" id="MobiDB-lite"/>
    </source>
</evidence>
<evidence type="ECO:0000313" key="2">
    <source>
        <dbReference type="EMBL" id="KAK0549704.1"/>
    </source>
</evidence>
<protein>
    <submittedName>
        <fullName evidence="2">Uncharacterized protein</fullName>
    </submittedName>
</protein>
<gene>
    <name evidence="2" type="ORF">OC846_003942</name>
</gene>
<organism evidence="2 3">
    <name type="scientific">Tilletia horrida</name>
    <dbReference type="NCBI Taxonomy" id="155126"/>
    <lineage>
        <taxon>Eukaryota</taxon>
        <taxon>Fungi</taxon>
        <taxon>Dikarya</taxon>
        <taxon>Basidiomycota</taxon>
        <taxon>Ustilaginomycotina</taxon>
        <taxon>Exobasidiomycetes</taxon>
        <taxon>Tilletiales</taxon>
        <taxon>Tilletiaceae</taxon>
        <taxon>Tilletia</taxon>
    </lineage>
</organism>
<sequence length="313" mass="35183">MSAFQNILNRARNLQHLHLSVPTDASLGLWQTFPNLRWIGTAVWGTGIDEVRHFLRRHQNLAGGPDGRFMPDPDATSSPSHSAAVGPPIYPKLAVARVHQPVELEHHLDEGRPLAHLFFDFNVDQDDTERCLRILSSNPDAARRVTCLQLSGVCNEMPGSFFELLGSRSLPNLAELHLEAHTRLAEDAVAEQEIAQLMAKLTSARTLKVVVLKGNQVLQSKVLCYDREFPQSLEYFCWHREFVPLQRFRFVSSHFERQVIETTTGGKKGFLERVSSVLPSRITKEGVWSGPYFTPCTFSTVLNHVGVPALQIE</sequence>
<name>A0AAN6GN46_9BASI</name>
<evidence type="ECO:0000313" key="3">
    <source>
        <dbReference type="Proteomes" id="UP001176517"/>
    </source>
</evidence>
<feature type="region of interest" description="Disordered" evidence="1">
    <location>
        <begin position="63"/>
        <end position="85"/>
    </location>
</feature>
<dbReference type="Proteomes" id="UP001176517">
    <property type="component" value="Unassembled WGS sequence"/>
</dbReference>
<comment type="caution">
    <text evidence="2">The sequence shown here is derived from an EMBL/GenBank/DDBJ whole genome shotgun (WGS) entry which is preliminary data.</text>
</comment>
<keyword evidence="3" id="KW-1185">Reference proteome</keyword>
<proteinExistence type="predicted"/>
<accession>A0AAN6GN46</accession>